<dbReference type="PANTHER" id="PTHR13370:SF24">
    <property type="entry name" value="TYPE III RESTRICTION-MODIFICATION ENZYME STYLTI MOD SUBUNIT"/>
    <property type="match status" value="1"/>
</dbReference>
<evidence type="ECO:0000313" key="4">
    <source>
        <dbReference type="EMBL" id="GAH01028.1"/>
    </source>
</evidence>
<protein>
    <recommendedName>
        <fullName evidence="3">DNA methylase N-4/N-6 domain-containing protein</fullName>
    </recommendedName>
</protein>
<feature type="non-terminal residue" evidence="4">
    <location>
        <position position="1"/>
    </location>
</feature>
<organism evidence="4">
    <name type="scientific">marine sediment metagenome</name>
    <dbReference type="NCBI Taxonomy" id="412755"/>
    <lineage>
        <taxon>unclassified sequences</taxon>
        <taxon>metagenomes</taxon>
        <taxon>ecological metagenomes</taxon>
    </lineage>
</organism>
<dbReference type="PANTHER" id="PTHR13370">
    <property type="entry name" value="RNA METHYLASE-RELATED"/>
    <property type="match status" value="1"/>
</dbReference>
<evidence type="ECO:0000256" key="1">
    <source>
        <dbReference type="ARBA" id="ARBA00022603"/>
    </source>
</evidence>
<gene>
    <name evidence="4" type="ORF">S01H4_47659</name>
</gene>
<proteinExistence type="predicted"/>
<name>X1DXD5_9ZZZZ</name>
<sequence length="278" mass="32706">YTKSEEYVFNDDPNIYMEYSNRVKNALKKDEQGIFYYRGGSHNGKKLSRKVYVEQEGIFPRDVWNDIPYIRANVKEYQGFSTQKPERLLKRIILASSNENDLVADFFCGSGTTLSVAEKLGRRWIGCDSNHHAINMSKKRILNISSSNDILKWKQKYNKSPHSFQISGLKKSEDLNQKSSSLSLEIKQNNNVVTVELTNYEIPKDEIDHMKIKEKISVFSDWIDYWAVDYYKKDKFFTNRWISYRTPKKRKLKLKSDPFLYERPGIYNLSVKVIDIFG</sequence>
<evidence type="ECO:0000259" key="3">
    <source>
        <dbReference type="Pfam" id="PF01555"/>
    </source>
</evidence>
<comment type="caution">
    <text evidence="4">The sequence shown here is derived from an EMBL/GenBank/DDBJ whole genome shotgun (WGS) entry which is preliminary data.</text>
</comment>
<evidence type="ECO:0000256" key="2">
    <source>
        <dbReference type="ARBA" id="ARBA00022679"/>
    </source>
</evidence>
<dbReference type="GO" id="GO:0003677">
    <property type="term" value="F:DNA binding"/>
    <property type="evidence" value="ECO:0007669"/>
    <property type="project" value="InterPro"/>
</dbReference>
<reference evidence="4" key="1">
    <citation type="journal article" date="2014" name="Front. Microbiol.">
        <title>High frequency of phylogenetically diverse reductive dehalogenase-homologous genes in deep subseafloor sedimentary metagenomes.</title>
        <authorList>
            <person name="Kawai M."/>
            <person name="Futagami T."/>
            <person name="Toyoda A."/>
            <person name="Takaki Y."/>
            <person name="Nishi S."/>
            <person name="Hori S."/>
            <person name="Arai W."/>
            <person name="Tsubouchi T."/>
            <person name="Morono Y."/>
            <person name="Uchiyama I."/>
            <person name="Ito T."/>
            <person name="Fujiyama A."/>
            <person name="Inagaki F."/>
            <person name="Takami H."/>
        </authorList>
    </citation>
    <scope>NUCLEOTIDE SEQUENCE</scope>
    <source>
        <strain evidence="4">Expedition CK06-06</strain>
    </source>
</reference>
<dbReference type="GO" id="GO:0005737">
    <property type="term" value="C:cytoplasm"/>
    <property type="evidence" value="ECO:0007669"/>
    <property type="project" value="TreeGrafter"/>
</dbReference>
<dbReference type="SUPFAM" id="SSF53335">
    <property type="entry name" value="S-adenosyl-L-methionine-dependent methyltransferases"/>
    <property type="match status" value="1"/>
</dbReference>
<dbReference type="InterPro" id="IPR001091">
    <property type="entry name" value="RM_Methyltransferase"/>
</dbReference>
<keyword evidence="1" id="KW-0489">Methyltransferase</keyword>
<dbReference type="EMBL" id="BART01026781">
    <property type="protein sequence ID" value="GAH01028.1"/>
    <property type="molecule type" value="Genomic_DNA"/>
</dbReference>
<dbReference type="AlphaFoldDB" id="X1DXD5"/>
<dbReference type="GO" id="GO:0032259">
    <property type="term" value="P:methylation"/>
    <property type="evidence" value="ECO:0007669"/>
    <property type="project" value="UniProtKB-KW"/>
</dbReference>
<dbReference type="PRINTS" id="PR00508">
    <property type="entry name" value="S21N4MTFRASE"/>
</dbReference>
<dbReference type="Pfam" id="PF01555">
    <property type="entry name" value="N6_N4_Mtase"/>
    <property type="match status" value="1"/>
</dbReference>
<dbReference type="GO" id="GO:0008170">
    <property type="term" value="F:N-methyltransferase activity"/>
    <property type="evidence" value="ECO:0007669"/>
    <property type="project" value="InterPro"/>
</dbReference>
<feature type="non-terminal residue" evidence="4">
    <location>
        <position position="278"/>
    </location>
</feature>
<dbReference type="Gene3D" id="3.40.50.150">
    <property type="entry name" value="Vaccinia Virus protein VP39"/>
    <property type="match status" value="1"/>
</dbReference>
<feature type="domain" description="DNA methylase N-4/N-6" evidence="3">
    <location>
        <begin position="1"/>
        <end position="139"/>
    </location>
</feature>
<accession>X1DXD5</accession>
<keyword evidence="2" id="KW-0808">Transferase</keyword>
<dbReference type="InterPro" id="IPR029063">
    <property type="entry name" value="SAM-dependent_MTases_sf"/>
</dbReference>
<dbReference type="InterPro" id="IPR002941">
    <property type="entry name" value="DNA_methylase_N4/N6"/>
</dbReference>